<dbReference type="eggNOG" id="COG0523">
    <property type="taxonomic scope" value="Bacteria"/>
</dbReference>
<dbReference type="SUPFAM" id="SSF90002">
    <property type="entry name" value="Hypothetical protein YjiA, C-terminal domain"/>
    <property type="match status" value="1"/>
</dbReference>
<evidence type="ECO:0000256" key="2">
    <source>
        <dbReference type="ARBA" id="ARBA00022801"/>
    </source>
</evidence>
<dbReference type="Proteomes" id="UP000001168">
    <property type="component" value="Chromosome"/>
</dbReference>
<protein>
    <recommendedName>
        <fullName evidence="6">CobW C-terminal domain-containing protein</fullName>
    </recommendedName>
</protein>
<dbReference type="Gene3D" id="3.40.50.300">
    <property type="entry name" value="P-loop containing nucleotide triphosphate hydrolases"/>
    <property type="match status" value="1"/>
</dbReference>
<dbReference type="InterPro" id="IPR011629">
    <property type="entry name" value="CobW-like_C"/>
</dbReference>
<proteinExistence type="inferred from homology"/>
<evidence type="ECO:0000313" key="8">
    <source>
        <dbReference type="Proteomes" id="UP000001168"/>
    </source>
</evidence>
<feature type="domain" description="CobW C-terminal" evidence="6">
    <location>
        <begin position="226"/>
        <end position="320"/>
    </location>
</feature>
<dbReference type="RefSeq" id="WP_011245972.1">
    <property type="nucleotide sequence ID" value="NC_006582.1"/>
</dbReference>
<dbReference type="InterPro" id="IPR027417">
    <property type="entry name" value="P-loop_NTPase"/>
</dbReference>
<evidence type="ECO:0000256" key="5">
    <source>
        <dbReference type="ARBA" id="ARBA00049117"/>
    </source>
</evidence>
<dbReference type="GO" id="GO:0005737">
    <property type="term" value="C:cytoplasm"/>
    <property type="evidence" value="ECO:0007669"/>
    <property type="project" value="TreeGrafter"/>
</dbReference>
<keyword evidence="3" id="KW-0143">Chaperone</keyword>
<dbReference type="KEGG" id="bcl:ABC1119"/>
<dbReference type="PANTHER" id="PTHR13748">
    <property type="entry name" value="COBW-RELATED"/>
    <property type="match status" value="1"/>
</dbReference>
<evidence type="ECO:0000313" key="7">
    <source>
        <dbReference type="EMBL" id="BAD63657.1"/>
    </source>
</evidence>
<dbReference type="AlphaFoldDB" id="Q5WIZ8"/>
<dbReference type="PANTHER" id="PTHR13748:SF62">
    <property type="entry name" value="COBW DOMAIN-CONTAINING PROTEIN"/>
    <property type="match status" value="1"/>
</dbReference>
<dbReference type="InterPro" id="IPR036627">
    <property type="entry name" value="CobW-likC_sf"/>
</dbReference>
<dbReference type="SMART" id="SM00833">
    <property type="entry name" value="CobW_C"/>
    <property type="match status" value="1"/>
</dbReference>
<dbReference type="Pfam" id="PF02492">
    <property type="entry name" value="cobW"/>
    <property type="match status" value="1"/>
</dbReference>
<dbReference type="Pfam" id="PF07683">
    <property type="entry name" value="CobW_C"/>
    <property type="match status" value="1"/>
</dbReference>
<reference evidence="8" key="4">
    <citation type="submission" date="2003-10" db="EMBL/GenBank/DDBJ databases">
        <title>The complete genome sequence of the alkaliphilic Bacillus clausii KSM-K16.</title>
        <authorList>
            <person name="Takaki Y."/>
            <person name="Kageyama Y."/>
            <person name="Shimamura S."/>
            <person name="Suzuki H."/>
            <person name="Nishi S."/>
            <person name="Hatada Y."/>
            <person name="Kawai S."/>
            <person name="Ito S."/>
            <person name="Horikoshi K."/>
        </authorList>
    </citation>
    <scope>NUCLEOTIDE SEQUENCE [LARGE SCALE GENOMIC DNA]</scope>
    <source>
        <strain evidence="8">KSM-K16</strain>
    </source>
</reference>
<dbReference type="InterPro" id="IPR051316">
    <property type="entry name" value="Zinc-reg_GTPase_activator"/>
</dbReference>
<gene>
    <name evidence="7" type="ordered locus">ABC1119</name>
</gene>
<comment type="catalytic activity">
    <reaction evidence="5">
        <text>GTP + H2O = GDP + phosphate + H(+)</text>
        <dbReference type="Rhea" id="RHEA:19669"/>
        <dbReference type="ChEBI" id="CHEBI:15377"/>
        <dbReference type="ChEBI" id="CHEBI:15378"/>
        <dbReference type="ChEBI" id="CHEBI:37565"/>
        <dbReference type="ChEBI" id="CHEBI:43474"/>
        <dbReference type="ChEBI" id="CHEBI:58189"/>
    </reaction>
    <physiologicalReaction direction="left-to-right" evidence="5">
        <dbReference type="Rhea" id="RHEA:19670"/>
    </physiologicalReaction>
</comment>
<keyword evidence="1" id="KW-0547">Nucleotide-binding</keyword>
<accession>Q5WIZ8</accession>
<keyword evidence="2" id="KW-0378">Hydrolase</keyword>
<dbReference type="SUPFAM" id="SSF52540">
    <property type="entry name" value="P-loop containing nucleoside triphosphate hydrolases"/>
    <property type="match status" value="1"/>
</dbReference>
<organism evidence="7 8">
    <name type="scientific">Shouchella clausii (strain KSM-K16)</name>
    <name type="common">Alkalihalobacillus clausii</name>
    <dbReference type="NCBI Taxonomy" id="66692"/>
    <lineage>
        <taxon>Bacteria</taxon>
        <taxon>Bacillati</taxon>
        <taxon>Bacillota</taxon>
        <taxon>Bacilli</taxon>
        <taxon>Bacillales</taxon>
        <taxon>Bacillaceae</taxon>
        <taxon>Shouchella</taxon>
    </lineage>
</organism>
<dbReference type="Gene3D" id="3.30.1220.10">
    <property type="entry name" value="CobW-like, C-terminal domain"/>
    <property type="match status" value="1"/>
</dbReference>
<dbReference type="GO" id="GO:0016787">
    <property type="term" value="F:hydrolase activity"/>
    <property type="evidence" value="ECO:0007669"/>
    <property type="project" value="UniProtKB-KW"/>
</dbReference>
<dbReference type="HOGENOM" id="CLU_017452_0_2_9"/>
<reference evidence="7 8" key="2">
    <citation type="journal article" date="1995" name="Appl. Microbiol. Biotechnol.">
        <title>Purification and properties of an alkaline protease from alkalophilic Bacillus sp. KSM-K16.</title>
        <authorList>
            <person name="Kobayashi T."/>
            <person name="Hakamada Y."/>
            <person name="Adachi S."/>
            <person name="Hitomi J."/>
            <person name="Yoshimatsu T."/>
            <person name="Koike K."/>
            <person name="Kawai S."/>
            <person name="Ito S."/>
        </authorList>
    </citation>
    <scope>NUCLEOTIDE SEQUENCE [LARGE SCALE GENOMIC DNA]</scope>
    <source>
        <strain evidence="7 8">KSM-K16</strain>
    </source>
</reference>
<dbReference type="CDD" id="cd03112">
    <property type="entry name" value="CobW-like"/>
    <property type="match status" value="1"/>
</dbReference>
<dbReference type="STRING" id="66692.ABC1119"/>
<evidence type="ECO:0000256" key="1">
    <source>
        <dbReference type="ARBA" id="ARBA00022741"/>
    </source>
</evidence>
<sequence length="326" mass="37271">MPKQQMVPVTILTGFLGAGKTTLLNHFLKGIDEQNVAVIINEFSDTSIDSHLVVPTKEEIIEVNSGCICCNVRADLINRLRNLNEREESLDRIVIETTGMANPAPVIQTFLMDKETAHSFEIDHVITMVDAKHIWQHLAEEEPGQQIAFADVLLINKVDLITDDEKNKLGQRLTHMNPHAKQIYTTFAQVDSRDVVGKKSFDLKNVVKIDPTLLTEMHHHHHNELVTSFVFQEDHPLDLEKVNNWFAYLVQCKGETLFRYKGVLYIKQLEKRVVFQGVHMLFASTEGAPWAKEEKRQSEIVFIGKHLDKQELAKGFHYCRASFFAT</sequence>
<dbReference type="InterPro" id="IPR003495">
    <property type="entry name" value="CobW/HypB/UreG_nucleotide-bd"/>
</dbReference>
<reference evidence="7 8" key="3">
    <citation type="journal article" date="1997" name="Protein Eng.">
        <title>High-resolution crystal structure of M-protease: phylogeny aided analysis of the high-alkaline adaptation mechanism.</title>
        <authorList>
            <person name="Shirai T."/>
            <person name="Suzuki A."/>
            <person name="Yamane T."/>
            <person name="Ashida T."/>
            <person name="Kobayashi T."/>
            <person name="Ito S."/>
        </authorList>
    </citation>
    <scope>NUCLEOTIDE SEQUENCE [LARGE SCALE GENOMIC DNA]</scope>
    <source>
        <strain evidence="7 8">KSM-K16</strain>
    </source>
</reference>
<evidence type="ECO:0000256" key="3">
    <source>
        <dbReference type="ARBA" id="ARBA00023186"/>
    </source>
</evidence>
<reference evidence="7 8" key="5">
    <citation type="journal article" date="2007" name="Extremophiles">
        <title>Intragenomic diversity of the V1 regions of 16S rRNA genes in high-alkaline protease-producing Bacillus clausii spp.</title>
        <authorList>
            <person name="Kageyama Y."/>
            <person name="Takaki Y."/>
            <person name="Shimamura S."/>
            <person name="Nishi S."/>
            <person name="Nogi Y."/>
            <person name="Uchimura K."/>
            <person name="Kobayashi T."/>
            <person name="Hitomi J."/>
            <person name="Ozaki K."/>
            <person name="Kawai S."/>
            <person name="Ito S."/>
            <person name="Horikoshi K."/>
        </authorList>
    </citation>
    <scope>NUCLEOTIDE SEQUENCE [LARGE SCALE GENOMIC DNA]</scope>
    <source>
        <strain evidence="7 8">KSM-K16</strain>
    </source>
</reference>
<name>Q5WIZ8_SHOC1</name>
<comment type="similarity">
    <text evidence="4">Belongs to the SIMIBI class G3E GTPase family. ZNG1 subfamily.</text>
</comment>
<dbReference type="GO" id="GO:0000166">
    <property type="term" value="F:nucleotide binding"/>
    <property type="evidence" value="ECO:0007669"/>
    <property type="project" value="UniProtKB-KW"/>
</dbReference>
<evidence type="ECO:0000259" key="6">
    <source>
        <dbReference type="SMART" id="SM00833"/>
    </source>
</evidence>
<dbReference type="EMBL" id="AP006627">
    <property type="protein sequence ID" value="BAD63657.1"/>
    <property type="molecule type" value="Genomic_DNA"/>
</dbReference>
<reference evidence="7 8" key="1">
    <citation type="journal article" date="1994" name="J. Ferment. Bioeng.">
        <title>Molecular cloning and nucleotide sequence of the gene for an alkaline protease from the alkalophilic Bacillus sp. KSM-K16.</title>
        <authorList>
            <person name="Hakamada Y."/>
            <person name="Kobayashi T."/>
            <person name="Hitomi J."/>
            <person name="Kawai S."/>
            <person name="Ito S."/>
        </authorList>
    </citation>
    <scope>NUCLEOTIDE SEQUENCE [LARGE SCALE GENOMIC DNA]</scope>
    <source>
        <strain evidence="7 8">KSM-K16</strain>
    </source>
</reference>
<evidence type="ECO:0000256" key="4">
    <source>
        <dbReference type="ARBA" id="ARBA00034320"/>
    </source>
</evidence>
<keyword evidence="8" id="KW-1185">Reference proteome</keyword>